<accession>A0A317XLA9</accession>
<name>A0A317XLA9_9BASI</name>
<feature type="domain" description="NAD-dependent epimerase/dehydratase" evidence="1">
    <location>
        <begin position="20"/>
        <end position="211"/>
    </location>
</feature>
<dbReference type="STRING" id="1882483.A0A317XLA9"/>
<organism evidence="2 3">
    <name type="scientific">Testicularia cyperi</name>
    <dbReference type="NCBI Taxonomy" id="1882483"/>
    <lineage>
        <taxon>Eukaryota</taxon>
        <taxon>Fungi</taxon>
        <taxon>Dikarya</taxon>
        <taxon>Basidiomycota</taxon>
        <taxon>Ustilaginomycotina</taxon>
        <taxon>Ustilaginomycetes</taxon>
        <taxon>Ustilaginales</taxon>
        <taxon>Anthracoideaceae</taxon>
        <taxon>Testicularia</taxon>
    </lineage>
</organism>
<dbReference type="SUPFAM" id="SSF51735">
    <property type="entry name" value="NAD(P)-binding Rossmann-fold domains"/>
    <property type="match status" value="1"/>
</dbReference>
<proteinExistence type="predicted"/>
<evidence type="ECO:0000313" key="3">
    <source>
        <dbReference type="Proteomes" id="UP000246740"/>
    </source>
</evidence>
<gene>
    <name evidence="2" type="ORF">BCV70DRAFT_201314</name>
</gene>
<protein>
    <submittedName>
        <fullName evidence="2">NAD(P)-binding protein</fullName>
    </submittedName>
</protein>
<dbReference type="PANTHER" id="PTHR43245">
    <property type="entry name" value="BIFUNCTIONAL POLYMYXIN RESISTANCE PROTEIN ARNA"/>
    <property type="match status" value="1"/>
</dbReference>
<sequence length="318" mass="35082">MSSQHPLTIGESVRSRKPRVVVTGGSGKLGRATVSHLANAGWEVINFDRVRPKGASEDGKTGLGGAYRLVEVDLTNMGQVLEALMEIDMAYKRVDAVVHLAAMPSPGQSASSHQFNTNVSATYNVLEACRKLGISNIVMASSETLIGIPLDIPPASLPITEETPLQPESAYSLSKLVGETLADQYVRWSAQSHRNTGGEIKIVSFRFSNVMLQDEYATFESWQDDPKKRYWNCWGYIDARDGAKAIELALDNKHLKGHHKYIIANNNTVMRTPSAELVKSVFPNVPYTPLSDDPNVTVLSNIKAKKELGWEPQYDWKP</sequence>
<dbReference type="Gene3D" id="3.40.50.720">
    <property type="entry name" value="NAD(P)-binding Rossmann-like Domain"/>
    <property type="match status" value="1"/>
</dbReference>
<dbReference type="InterPro" id="IPR001509">
    <property type="entry name" value="Epimerase_deHydtase"/>
</dbReference>
<dbReference type="OrthoDB" id="202470at2759"/>
<evidence type="ECO:0000313" key="2">
    <source>
        <dbReference type="EMBL" id="PWY99094.1"/>
    </source>
</evidence>
<dbReference type="Pfam" id="PF01370">
    <property type="entry name" value="Epimerase"/>
    <property type="match status" value="1"/>
</dbReference>
<reference evidence="2 3" key="1">
    <citation type="journal article" date="2018" name="Mol. Biol. Evol.">
        <title>Broad Genomic Sampling Reveals a Smut Pathogenic Ancestry of the Fungal Clade Ustilaginomycotina.</title>
        <authorList>
            <person name="Kijpornyongpan T."/>
            <person name="Mondo S.J."/>
            <person name="Barry K."/>
            <person name="Sandor L."/>
            <person name="Lee J."/>
            <person name="Lipzen A."/>
            <person name="Pangilinan J."/>
            <person name="LaButti K."/>
            <person name="Hainaut M."/>
            <person name="Henrissat B."/>
            <person name="Grigoriev I.V."/>
            <person name="Spatafora J.W."/>
            <person name="Aime M.C."/>
        </authorList>
    </citation>
    <scope>NUCLEOTIDE SEQUENCE [LARGE SCALE GENOMIC DNA]</scope>
    <source>
        <strain evidence="2 3">MCA 3645</strain>
    </source>
</reference>
<dbReference type="Proteomes" id="UP000246740">
    <property type="component" value="Unassembled WGS sequence"/>
</dbReference>
<dbReference type="PANTHER" id="PTHR43245:SF55">
    <property type="entry name" value="NAD(P)-BINDING DOMAIN-CONTAINING PROTEIN"/>
    <property type="match status" value="1"/>
</dbReference>
<keyword evidence="3" id="KW-1185">Reference proteome</keyword>
<dbReference type="AlphaFoldDB" id="A0A317XLA9"/>
<dbReference type="InParanoid" id="A0A317XLA9"/>
<dbReference type="InterPro" id="IPR050177">
    <property type="entry name" value="Lipid_A_modif_metabolic_enz"/>
</dbReference>
<dbReference type="EMBL" id="KZ819196">
    <property type="protein sequence ID" value="PWY99094.1"/>
    <property type="molecule type" value="Genomic_DNA"/>
</dbReference>
<dbReference type="InterPro" id="IPR036291">
    <property type="entry name" value="NAD(P)-bd_dom_sf"/>
</dbReference>
<evidence type="ECO:0000259" key="1">
    <source>
        <dbReference type="Pfam" id="PF01370"/>
    </source>
</evidence>